<keyword evidence="5" id="KW-0315">Glutamine amidotransferase</keyword>
<dbReference type="SUPFAM" id="SSF56235">
    <property type="entry name" value="N-terminal nucleophile aminohydrolases (Ntn hydrolases)"/>
    <property type="match status" value="1"/>
</dbReference>
<dbReference type="Proteomes" id="UP000193380">
    <property type="component" value="Chromosome 11"/>
</dbReference>
<dbReference type="FunFam" id="3.40.50.10490:FF:000094">
    <property type="match status" value="1"/>
</dbReference>
<evidence type="ECO:0000313" key="8">
    <source>
        <dbReference type="EMBL" id="CDQ78559.1"/>
    </source>
</evidence>
<dbReference type="InterPro" id="IPR001347">
    <property type="entry name" value="SIS_dom"/>
</dbReference>
<dbReference type="GO" id="GO:0004360">
    <property type="term" value="F:glutamine-fructose-6-phosphate transaminase (isomerizing) activity"/>
    <property type="evidence" value="ECO:0007669"/>
    <property type="project" value="UniProtKB-EC"/>
</dbReference>
<dbReference type="PROSITE" id="PS51278">
    <property type="entry name" value="GATASE_TYPE_2"/>
    <property type="match status" value="1"/>
</dbReference>
<dbReference type="PANTHER" id="PTHR10937">
    <property type="entry name" value="GLUCOSAMINE--FRUCTOSE-6-PHOSPHATE AMINOTRANSFERASE, ISOMERIZING"/>
    <property type="match status" value="1"/>
</dbReference>
<dbReference type="Pfam" id="PF01380">
    <property type="entry name" value="SIS"/>
    <property type="match status" value="1"/>
</dbReference>
<dbReference type="SUPFAM" id="SSF53697">
    <property type="entry name" value="SIS domain"/>
    <property type="match status" value="1"/>
</dbReference>
<dbReference type="InterPro" id="IPR017932">
    <property type="entry name" value="GATase_2_dom"/>
</dbReference>
<dbReference type="InterPro" id="IPR029055">
    <property type="entry name" value="Ntn_hydrolases_N"/>
</dbReference>
<feature type="domain" description="SIS" evidence="7">
    <location>
        <begin position="362"/>
        <end position="471"/>
    </location>
</feature>
<evidence type="ECO:0000256" key="1">
    <source>
        <dbReference type="ARBA" id="ARBA00001031"/>
    </source>
</evidence>
<keyword evidence="3" id="KW-0808">Transferase</keyword>
<dbReference type="InterPro" id="IPR046348">
    <property type="entry name" value="SIS_dom_sf"/>
</dbReference>
<evidence type="ECO:0000259" key="6">
    <source>
        <dbReference type="PROSITE" id="PS51278"/>
    </source>
</evidence>
<evidence type="ECO:0000313" key="9">
    <source>
        <dbReference type="Proteomes" id="UP000193380"/>
    </source>
</evidence>
<dbReference type="Gene3D" id="3.40.50.10490">
    <property type="entry name" value="Glucose-6-phosphate isomerase like protein, domain 1"/>
    <property type="match status" value="1"/>
</dbReference>
<dbReference type="InterPro" id="IPR035466">
    <property type="entry name" value="GlmS/AgaS_SIS"/>
</dbReference>
<dbReference type="GO" id="GO:0006047">
    <property type="term" value="P:UDP-N-acetylglucosamine metabolic process"/>
    <property type="evidence" value="ECO:0007669"/>
    <property type="project" value="TreeGrafter"/>
</dbReference>
<organism evidence="8 9">
    <name type="scientific">Oncorhynchus mykiss</name>
    <name type="common">Rainbow trout</name>
    <name type="synonym">Salmo gairdneri</name>
    <dbReference type="NCBI Taxonomy" id="8022"/>
    <lineage>
        <taxon>Eukaryota</taxon>
        <taxon>Metazoa</taxon>
        <taxon>Chordata</taxon>
        <taxon>Craniata</taxon>
        <taxon>Vertebrata</taxon>
        <taxon>Euteleostomi</taxon>
        <taxon>Actinopterygii</taxon>
        <taxon>Neopterygii</taxon>
        <taxon>Teleostei</taxon>
        <taxon>Protacanthopterygii</taxon>
        <taxon>Salmoniformes</taxon>
        <taxon>Salmonidae</taxon>
        <taxon>Salmoninae</taxon>
        <taxon>Oncorhynchus</taxon>
    </lineage>
</organism>
<dbReference type="Pfam" id="PF13522">
    <property type="entry name" value="GATase_6"/>
    <property type="match status" value="1"/>
</dbReference>
<name>A0A060XMM6_ONCMY</name>
<evidence type="ECO:0000256" key="2">
    <source>
        <dbReference type="ARBA" id="ARBA00012916"/>
    </source>
</evidence>
<dbReference type="GO" id="GO:0006002">
    <property type="term" value="P:fructose 6-phosphate metabolic process"/>
    <property type="evidence" value="ECO:0007669"/>
    <property type="project" value="TreeGrafter"/>
</dbReference>
<dbReference type="CDD" id="cd05008">
    <property type="entry name" value="SIS_GlmS_GlmD_1"/>
    <property type="match status" value="1"/>
</dbReference>
<keyword evidence="4" id="KW-0677">Repeat</keyword>
<feature type="domain" description="Glutamine amidotransferase type-2" evidence="6">
    <location>
        <begin position="2"/>
        <end position="290"/>
    </location>
</feature>
<dbReference type="GO" id="GO:0006487">
    <property type="term" value="P:protein N-linked glycosylation"/>
    <property type="evidence" value="ECO:0007669"/>
    <property type="project" value="TreeGrafter"/>
</dbReference>
<dbReference type="InterPro" id="IPR047084">
    <property type="entry name" value="GFAT_N"/>
</dbReference>
<accession>A0A060XMM6</accession>
<sequence>MCGIFAYLNYHVPRTRREILEILLKGLLRLEYRGYDSAGVGIDGGNGKEWEANARSIQLIKQSGKVKALDDEITKQQDMDMDVEFDVHLGIAHTRWATHGAPSPVNSHPQRSDKSNEFIVIHNGIITNYKDLRKFLESKGYEFESETDTETIAKLVKYMYDNRESEDLSFATLVERVTQQLEGAFVLVFKSVHYPGEAVGTRRGGPLLIGVKSDHKLSTDHIPILYRSSGKDKKGCPTLPRMEQDTCHTLFAEDKKSVEYYFASDASAVIEHTNRVIFLEDDDVAAVTNGRLTIHRIKRTAGDHPARAIQTLQMELQQIMKGNYSSFMQKEIFEQPESVVNTMRGRVNFDDNTVILGGLKDHIKEIQRCRRLILIACGTSYHAGVATRQVLEELTELPVMVELASDFLDRNTPVFRDDVCFFISQSGGRIVVIWKCLFLQGPEHCHGVCLCLYTIRLVSYKRCLIQVSAQP</sequence>
<evidence type="ECO:0000256" key="5">
    <source>
        <dbReference type="ARBA" id="ARBA00022962"/>
    </source>
</evidence>
<dbReference type="Gene3D" id="3.60.20.10">
    <property type="entry name" value="Glutamine Phosphoribosylpyrophosphate, subunit 1, domain 1"/>
    <property type="match status" value="1"/>
</dbReference>
<reference evidence="8 9" key="1">
    <citation type="journal article" date="2014" name="Nat. Commun.">
        <title>The rainbow trout genome provides novel insights into evolution after whole-genome duplication in vertebrates.</title>
        <authorList>
            <person name="Berthelot C."/>
            <person name="Brunet F."/>
            <person name="Chalopin D."/>
            <person name="Juanchich A."/>
            <person name="Bernard M."/>
            <person name="Noel B."/>
            <person name="Bento P."/>
            <person name="Da Silva C."/>
            <person name="Labadie K."/>
            <person name="Alberti A."/>
            <person name="Aury J.M."/>
            <person name="Louis A."/>
            <person name="Dehais P."/>
            <person name="Bardou P."/>
            <person name="Montfort J."/>
            <person name="Klopp C."/>
            <person name="Cabau C."/>
            <person name="Gaspin C."/>
            <person name="Thorgaard G.H."/>
            <person name="Boussaha M."/>
            <person name="Quillet E."/>
            <person name="Guyomard R."/>
            <person name="Galiana D."/>
            <person name="Bobe J."/>
            <person name="Volff J.N."/>
            <person name="Genet C."/>
            <person name="Wincker P."/>
            <person name="Jaillon O."/>
            <person name="Roest Crollius H."/>
            <person name="Guiguen Y."/>
        </authorList>
    </citation>
    <scope>NUCLEOTIDE SEQUENCE [LARGE SCALE GENOMIC DNA]</scope>
</reference>
<dbReference type="STRING" id="8022.A0A060XMM6"/>
<protein>
    <recommendedName>
        <fullName evidence="2">glutamine--fructose-6-phosphate transaminase (isomerizing)</fullName>
        <ecNumber evidence="2">2.6.1.16</ecNumber>
    </recommendedName>
</protein>
<dbReference type="GO" id="GO:0097367">
    <property type="term" value="F:carbohydrate derivative binding"/>
    <property type="evidence" value="ECO:0007669"/>
    <property type="project" value="InterPro"/>
</dbReference>
<dbReference type="PaxDb" id="8022-A0A060XMM6"/>
<comment type="catalytic activity">
    <reaction evidence="1">
        <text>D-fructose 6-phosphate + L-glutamine = D-glucosamine 6-phosphate + L-glutamate</text>
        <dbReference type="Rhea" id="RHEA:13237"/>
        <dbReference type="ChEBI" id="CHEBI:29985"/>
        <dbReference type="ChEBI" id="CHEBI:58359"/>
        <dbReference type="ChEBI" id="CHEBI:58725"/>
        <dbReference type="ChEBI" id="CHEBI:61527"/>
        <dbReference type="EC" id="2.6.1.16"/>
    </reaction>
</comment>
<evidence type="ECO:0000256" key="4">
    <source>
        <dbReference type="ARBA" id="ARBA00022737"/>
    </source>
</evidence>
<evidence type="ECO:0000259" key="7">
    <source>
        <dbReference type="PROSITE" id="PS51464"/>
    </source>
</evidence>
<evidence type="ECO:0000256" key="3">
    <source>
        <dbReference type="ARBA" id="ARBA00022679"/>
    </source>
</evidence>
<dbReference type="EMBL" id="FR905341">
    <property type="protein sequence ID" value="CDQ78559.1"/>
    <property type="molecule type" value="Genomic_DNA"/>
</dbReference>
<dbReference type="EC" id="2.6.1.16" evidence="2"/>
<dbReference type="AlphaFoldDB" id="A0A060XMM6"/>
<gene>
    <name evidence="8" type="ORF">GSONMT00015119001</name>
</gene>
<dbReference type="PANTHER" id="PTHR10937:SF12">
    <property type="entry name" value="GLUTAMINE--FRUCTOSE-6-PHOSPHATE AMINOTRANSFERASE [ISOMERIZING] 1"/>
    <property type="match status" value="1"/>
</dbReference>
<dbReference type="PROSITE" id="PS51464">
    <property type="entry name" value="SIS"/>
    <property type="match status" value="1"/>
</dbReference>
<proteinExistence type="predicted"/>
<dbReference type="CDD" id="cd00714">
    <property type="entry name" value="GFAT"/>
    <property type="match status" value="1"/>
</dbReference>